<protein>
    <submittedName>
        <fullName evidence="3">Stage II sporulation protein R</fullName>
    </submittedName>
</protein>
<feature type="signal peptide" evidence="2">
    <location>
        <begin position="1"/>
        <end position="22"/>
    </location>
</feature>
<evidence type="ECO:0000313" key="3">
    <source>
        <dbReference type="EMBL" id="MDC3425044.1"/>
    </source>
</evidence>
<gene>
    <name evidence="3" type="primary">spoIIR</name>
    <name evidence="3" type="ORF">NC797_11060</name>
</gene>
<organism evidence="3 4">
    <name type="scientific">Terrihalobacillus insolitus</name>
    <dbReference type="NCBI Taxonomy" id="2950438"/>
    <lineage>
        <taxon>Bacteria</taxon>
        <taxon>Bacillati</taxon>
        <taxon>Bacillota</taxon>
        <taxon>Bacilli</taxon>
        <taxon>Bacillales</taxon>
        <taxon>Bacillaceae</taxon>
        <taxon>Terrihalobacillus</taxon>
    </lineage>
</organism>
<dbReference type="InterPro" id="IPR014202">
    <property type="entry name" value="Spore_II_R"/>
</dbReference>
<reference evidence="3" key="1">
    <citation type="submission" date="2022-06" db="EMBL/GenBank/DDBJ databases">
        <title>Aquibacillus sp. a new bacterium isolated from soil saline samples.</title>
        <authorList>
            <person name="Galisteo C."/>
            <person name="De La Haba R."/>
            <person name="Sanchez-Porro C."/>
            <person name="Ventosa A."/>
        </authorList>
    </citation>
    <scope>NUCLEOTIDE SEQUENCE</scope>
    <source>
        <strain evidence="3">3ASR75-11</strain>
    </source>
</reference>
<dbReference type="Pfam" id="PF09551">
    <property type="entry name" value="Spore_II_R"/>
    <property type="match status" value="1"/>
</dbReference>
<evidence type="ECO:0000256" key="1">
    <source>
        <dbReference type="SAM" id="MobiDB-lite"/>
    </source>
</evidence>
<feature type="chain" id="PRO_5040929326" evidence="2">
    <location>
        <begin position="23"/>
        <end position="212"/>
    </location>
</feature>
<name>A0A9X3WXD1_9BACI</name>
<dbReference type="RefSeq" id="WP_272436844.1">
    <property type="nucleotide sequence ID" value="NZ_JAMQKB010000010.1"/>
</dbReference>
<evidence type="ECO:0000313" key="4">
    <source>
        <dbReference type="Proteomes" id="UP001145050"/>
    </source>
</evidence>
<dbReference type="EMBL" id="JAMQKB010000010">
    <property type="protein sequence ID" value="MDC3425044.1"/>
    <property type="molecule type" value="Genomic_DNA"/>
</dbReference>
<accession>A0A9X3WXD1</accession>
<proteinExistence type="predicted"/>
<dbReference type="AlphaFoldDB" id="A0A9X3WXD1"/>
<feature type="region of interest" description="Disordered" evidence="1">
    <location>
        <begin position="172"/>
        <end position="197"/>
    </location>
</feature>
<feature type="compositionally biased region" description="Basic and acidic residues" evidence="1">
    <location>
        <begin position="173"/>
        <end position="197"/>
    </location>
</feature>
<comment type="caution">
    <text evidence="3">The sequence shown here is derived from an EMBL/GenBank/DDBJ whole genome shotgun (WGS) entry which is preliminary data.</text>
</comment>
<evidence type="ECO:0000256" key="2">
    <source>
        <dbReference type="SAM" id="SignalP"/>
    </source>
</evidence>
<dbReference type="NCBIfam" id="TIGR02837">
    <property type="entry name" value="spore_II_R"/>
    <property type="match status" value="1"/>
</dbReference>
<sequence length="212" mass="24320">MKKAIFIVISFFILLGSFPTTSASERGKTTQGESFQVIPDEAIRLRILANSDDNVDQTIKRTIRDEVNAYISKWVTDIEDIKEARQVIQKRLPELKEIVGTTLEEAGVDQSYQVEYGKNVSFPTKLYGPYIYPAGEYEAILITLGDGKGANWWCVLFPPLCFLDFSNGTSVAKEQEDEKEDKQQEDDKKTETKEEDKDEKVAVKFFFLEWFF</sequence>
<dbReference type="Proteomes" id="UP001145050">
    <property type="component" value="Unassembled WGS sequence"/>
</dbReference>
<keyword evidence="2" id="KW-0732">Signal</keyword>
<keyword evidence="4" id="KW-1185">Reference proteome</keyword>